<protein>
    <submittedName>
        <fullName evidence="11">Venom serine protease-like isoform X1</fullName>
    </submittedName>
</protein>
<dbReference type="CDD" id="cd00190">
    <property type="entry name" value="Tryp_SPc"/>
    <property type="match status" value="1"/>
</dbReference>
<dbReference type="GO" id="GO:0004252">
    <property type="term" value="F:serine-type endopeptidase activity"/>
    <property type="evidence" value="ECO:0007669"/>
    <property type="project" value="InterPro"/>
</dbReference>
<dbReference type="GO" id="GO:0006508">
    <property type="term" value="P:proteolysis"/>
    <property type="evidence" value="ECO:0007669"/>
    <property type="project" value="InterPro"/>
</dbReference>
<reference evidence="10" key="1">
    <citation type="submission" date="2025-05" db="UniProtKB">
        <authorList>
            <consortium name="RefSeq"/>
        </authorList>
    </citation>
    <scope>NUCLEOTIDE SEQUENCE [LARGE SCALE GENOMIC DNA]</scope>
</reference>
<comment type="subcellular location">
    <subcellularLocation>
        <location evidence="1">Secreted</location>
        <location evidence="1">Extracellular space</location>
    </subcellularLocation>
</comment>
<dbReference type="SMART" id="SM00020">
    <property type="entry name" value="Tryp_SPc"/>
    <property type="match status" value="1"/>
</dbReference>
<gene>
    <name evidence="11" type="primary">LOC112045292</name>
</gene>
<dbReference type="InterPro" id="IPR001254">
    <property type="entry name" value="Trypsin_dom"/>
</dbReference>
<dbReference type="InterPro" id="IPR009003">
    <property type="entry name" value="Peptidase_S1_PA"/>
</dbReference>
<evidence type="ECO:0000256" key="7">
    <source>
        <dbReference type="PROSITE-ProRule" id="PRU00059"/>
    </source>
</evidence>
<evidence type="ECO:0000256" key="5">
    <source>
        <dbReference type="ARBA" id="ARBA00055534"/>
    </source>
</evidence>
<evidence type="ECO:0000256" key="3">
    <source>
        <dbReference type="ARBA" id="ARBA00023157"/>
    </source>
</evidence>
<name>A0A6J1N2Q6_BICAN</name>
<dbReference type="RefSeq" id="XP_023937181.1">
    <property type="nucleotide sequence ID" value="XM_024081413.2"/>
</dbReference>
<evidence type="ECO:0000256" key="6">
    <source>
        <dbReference type="ARBA" id="ARBA00084094"/>
    </source>
</evidence>
<evidence type="ECO:0000256" key="4">
    <source>
        <dbReference type="ARBA" id="ARBA00023240"/>
    </source>
</evidence>
<dbReference type="GO" id="GO:0090729">
    <property type="term" value="F:toxin activity"/>
    <property type="evidence" value="ECO:0007669"/>
    <property type="project" value="UniProtKB-KW"/>
</dbReference>
<comment type="function">
    <text evidence="5">Fibrinolytic activity; shows preferential cleavage of Arg-Gly bonds in all three fibrinogen chains. Contact with the caterpillars causes severe bleeding, due the anticoagulant effect of the protein.</text>
</comment>
<dbReference type="PANTHER" id="PTHR24252">
    <property type="entry name" value="ACROSIN-RELATED"/>
    <property type="match status" value="1"/>
</dbReference>
<dbReference type="Pfam" id="PF00431">
    <property type="entry name" value="CUB"/>
    <property type="match status" value="1"/>
</dbReference>
<dbReference type="InterPro" id="IPR043504">
    <property type="entry name" value="Peptidase_S1_PA_chymotrypsin"/>
</dbReference>
<evidence type="ECO:0000259" key="8">
    <source>
        <dbReference type="PROSITE" id="PS01180"/>
    </source>
</evidence>
<organism evidence="10 11">
    <name type="scientific">Bicyclus anynana</name>
    <name type="common">Squinting bush brown butterfly</name>
    <dbReference type="NCBI Taxonomy" id="110368"/>
    <lineage>
        <taxon>Eukaryota</taxon>
        <taxon>Metazoa</taxon>
        <taxon>Ecdysozoa</taxon>
        <taxon>Arthropoda</taxon>
        <taxon>Hexapoda</taxon>
        <taxon>Insecta</taxon>
        <taxon>Pterygota</taxon>
        <taxon>Neoptera</taxon>
        <taxon>Endopterygota</taxon>
        <taxon>Lepidoptera</taxon>
        <taxon>Glossata</taxon>
        <taxon>Ditrysia</taxon>
        <taxon>Papilionoidea</taxon>
        <taxon>Nymphalidae</taxon>
        <taxon>Satyrinae</taxon>
        <taxon>Satyrini</taxon>
        <taxon>Mycalesina</taxon>
        <taxon>Bicyclus</taxon>
    </lineage>
</organism>
<feature type="domain" description="Peptidase S1" evidence="9">
    <location>
        <begin position="187"/>
        <end position="415"/>
    </location>
</feature>
<dbReference type="GO" id="GO:0005576">
    <property type="term" value="C:extracellular region"/>
    <property type="evidence" value="ECO:0007669"/>
    <property type="project" value="UniProtKB-SubCell"/>
</dbReference>
<dbReference type="InterPro" id="IPR000859">
    <property type="entry name" value="CUB_dom"/>
</dbReference>
<dbReference type="PRINTS" id="PR00722">
    <property type="entry name" value="CHYMOTRYPSIN"/>
</dbReference>
<reference evidence="11" key="2">
    <citation type="submission" date="2025-08" db="UniProtKB">
        <authorList>
            <consortium name="RefSeq"/>
        </authorList>
    </citation>
    <scope>IDENTIFICATION</scope>
</reference>
<dbReference type="GeneID" id="112045292"/>
<keyword evidence="3" id="KW-1015">Disulfide bond</keyword>
<sequence length="421" mass="46305">MPLNFSFISCSHRTFAIHYCHIQQMNYLSTIMYQSILVILLLFHCTHSQDANCDFSQRVVPGNRYMLASPNYPYSYNRGSQCRWVFYYDSGNQYNIRMDCSDINMPQSASCSVDRFLVSRSGDMSLSGADYYCGRGTLSAVSTEQRMTMAIIASPNSPGGSVYCEVYAQQATTAPTCNCGAMRVNRIVGGQETTPYKYPMMCGIRFNRGTITCGGTIITNNHVLTAAHAVLGKRAADTTVVAGIHNQNNAAQQELGVASILTHPLYNSNTYDYDIAILKTTLSFVFGDLVGPVCMPFKYANADLSPQSVIMTGWGTVYTGGPTSAVLREVNVNLLSQATCQSRITTVTPRQRCTFAQGKDACQYDSGGPVLYNDPTTGRLFLVGIISYGRFCASDSPGICTWVPSLLNWITQNAPYSYCYK</sequence>
<proteinExistence type="predicted"/>
<dbReference type="Pfam" id="PF00089">
    <property type="entry name" value="Trypsin"/>
    <property type="match status" value="1"/>
</dbReference>
<dbReference type="Gene3D" id="2.60.120.290">
    <property type="entry name" value="Spermadhesin, CUB domain"/>
    <property type="match status" value="1"/>
</dbReference>
<evidence type="ECO:0000259" key="9">
    <source>
        <dbReference type="PROSITE" id="PS50240"/>
    </source>
</evidence>
<dbReference type="FunFam" id="2.40.10.10:FF:000068">
    <property type="entry name" value="transmembrane protease serine 2"/>
    <property type="match status" value="1"/>
</dbReference>
<keyword evidence="10" id="KW-1185">Reference proteome</keyword>
<accession>A0A6J1N2Q6</accession>
<dbReference type="PROSITE" id="PS50240">
    <property type="entry name" value="TRYPSIN_DOM"/>
    <property type="match status" value="1"/>
</dbReference>
<evidence type="ECO:0000313" key="11">
    <source>
        <dbReference type="RefSeq" id="XP_023937181.1"/>
    </source>
</evidence>
<dbReference type="SUPFAM" id="SSF50494">
    <property type="entry name" value="Trypsin-like serine proteases"/>
    <property type="match status" value="1"/>
</dbReference>
<dbReference type="Proteomes" id="UP001652582">
    <property type="component" value="Chromosome 2"/>
</dbReference>
<feature type="domain" description="CUB" evidence="8">
    <location>
        <begin position="53"/>
        <end position="170"/>
    </location>
</feature>
<dbReference type="PANTHER" id="PTHR24252:SF7">
    <property type="entry name" value="HYALIN"/>
    <property type="match status" value="1"/>
</dbReference>
<keyword evidence="4" id="KW-1199">Hemostasis impairing toxin</keyword>
<comment type="caution">
    <text evidence="7">Lacks conserved residue(s) required for the propagation of feature annotation.</text>
</comment>
<dbReference type="OrthoDB" id="6380398at2759"/>
<keyword evidence="2" id="KW-0800">Toxin</keyword>
<evidence type="ECO:0000256" key="2">
    <source>
        <dbReference type="ARBA" id="ARBA00022656"/>
    </source>
</evidence>
<dbReference type="SUPFAM" id="SSF49854">
    <property type="entry name" value="Spermadhesin, CUB domain"/>
    <property type="match status" value="1"/>
</dbReference>
<keyword evidence="6" id="KW-1205">Fibrinolytic toxin</keyword>
<dbReference type="KEGG" id="bany:112045292"/>
<evidence type="ECO:0000256" key="1">
    <source>
        <dbReference type="ARBA" id="ARBA00004239"/>
    </source>
</evidence>
<evidence type="ECO:0000313" key="10">
    <source>
        <dbReference type="Proteomes" id="UP001652582"/>
    </source>
</evidence>
<dbReference type="InterPro" id="IPR001314">
    <property type="entry name" value="Peptidase_S1A"/>
</dbReference>
<dbReference type="AlphaFoldDB" id="A0A6J1N2Q6"/>
<dbReference type="InterPro" id="IPR035914">
    <property type="entry name" value="Sperma_CUB_dom_sf"/>
</dbReference>
<dbReference type="Gene3D" id="2.40.10.10">
    <property type="entry name" value="Trypsin-like serine proteases"/>
    <property type="match status" value="1"/>
</dbReference>
<dbReference type="PROSITE" id="PS01180">
    <property type="entry name" value="CUB"/>
    <property type="match status" value="1"/>
</dbReference>